<feature type="region of interest" description="Disordered" evidence="4">
    <location>
        <begin position="321"/>
        <end position="345"/>
    </location>
</feature>
<evidence type="ECO:0000313" key="8">
    <source>
        <dbReference type="Proteomes" id="UP001164286"/>
    </source>
</evidence>
<evidence type="ECO:0000313" key="7">
    <source>
        <dbReference type="EMBL" id="KAI9633021.1"/>
    </source>
</evidence>
<proteinExistence type="predicted"/>
<feature type="region of interest" description="Disordered" evidence="4">
    <location>
        <begin position="521"/>
        <end position="548"/>
    </location>
</feature>
<organism evidence="7 8">
    <name type="scientific">Dioszegia hungarica</name>
    <dbReference type="NCBI Taxonomy" id="4972"/>
    <lineage>
        <taxon>Eukaryota</taxon>
        <taxon>Fungi</taxon>
        <taxon>Dikarya</taxon>
        <taxon>Basidiomycota</taxon>
        <taxon>Agaricomycotina</taxon>
        <taxon>Tremellomycetes</taxon>
        <taxon>Tremellales</taxon>
        <taxon>Bulleribasidiaceae</taxon>
        <taxon>Dioszegia</taxon>
    </lineage>
</organism>
<dbReference type="Gene3D" id="1.20.1280.50">
    <property type="match status" value="1"/>
</dbReference>
<dbReference type="InterPro" id="IPR019775">
    <property type="entry name" value="WD40_repeat_CS"/>
</dbReference>
<dbReference type="SUPFAM" id="SSF50978">
    <property type="entry name" value="WD40 repeat-like"/>
    <property type="match status" value="1"/>
</dbReference>
<evidence type="ECO:0000256" key="2">
    <source>
        <dbReference type="ARBA" id="ARBA00022737"/>
    </source>
</evidence>
<reference evidence="7" key="1">
    <citation type="journal article" date="2022" name="G3 (Bethesda)">
        <title>High quality genome of the basidiomycete yeast Dioszegia hungarica PDD-24b-2 isolated from cloud water.</title>
        <authorList>
            <person name="Jarrige D."/>
            <person name="Haridas S."/>
            <person name="Bleykasten-Grosshans C."/>
            <person name="Joly M."/>
            <person name="Nadalig T."/>
            <person name="Sancelme M."/>
            <person name="Vuilleumier S."/>
            <person name="Grigoriev I.V."/>
            <person name="Amato P."/>
            <person name="Bringel F."/>
        </authorList>
    </citation>
    <scope>NUCLEOTIDE SEQUENCE</scope>
    <source>
        <strain evidence="7">PDD-24b-2</strain>
    </source>
</reference>
<dbReference type="SMART" id="SM00320">
    <property type="entry name" value="WD40"/>
    <property type="match status" value="1"/>
</dbReference>
<keyword evidence="2" id="KW-0677">Repeat</keyword>
<dbReference type="PROSITE" id="PS50181">
    <property type="entry name" value="FBOX"/>
    <property type="match status" value="1"/>
</dbReference>
<dbReference type="EMBL" id="JAKWFO010000013">
    <property type="protein sequence ID" value="KAI9633021.1"/>
    <property type="molecule type" value="Genomic_DNA"/>
</dbReference>
<dbReference type="InterPro" id="IPR001810">
    <property type="entry name" value="F-box_dom"/>
</dbReference>
<evidence type="ECO:0000256" key="4">
    <source>
        <dbReference type="SAM" id="MobiDB-lite"/>
    </source>
</evidence>
<feature type="region of interest" description="Disordered" evidence="4">
    <location>
        <begin position="61"/>
        <end position="133"/>
    </location>
</feature>
<protein>
    <recommendedName>
        <fullName evidence="6">F-box domain-containing protein</fullName>
    </recommendedName>
</protein>
<dbReference type="GO" id="GO:0031146">
    <property type="term" value="P:SCF-dependent proteasomal ubiquitin-dependent protein catabolic process"/>
    <property type="evidence" value="ECO:0007669"/>
    <property type="project" value="InterPro"/>
</dbReference>
<keyword evidence="5" id="KW-0732">Signal</keyword>
<keyword evidence="1 3" id="KW-0853">WD repeat</keyword>
<feature type="region of interest" description="Disordered" evidence="4">
    <location>
        <begin position="174"/>
        <end position="211"/>
    </location>
</feature>
<feature type="domain" description="F-box" evidence="6">
    <location>
        <begin position="1"/>
        <end position="44"/>
    </location>
</feature>
<name>A0AA38H3E8_9TREE</name>
<dbReference type="InterPro" id="IPR001680">
    <property type="entry name" value="WD40_rpt"/>
</dbReference>
<sequence>MDTLTTELFLRILSFLDAHALAGVQGVNSYWARMSLDPQLWKRLYLARYPHPHHLKLVYQSTTPSRSSYQSTTPSRSSHSPATPRSLRPIARLPSRAFPPPSPSRSPSLRAPVPVPVSYSNGTHAGPSAGAGQAIPFSRRELAEVIDGEAEVGTGVRNDGVDWKLMLRLGTNWSRGNASSQTSITLPPSPSPSIASTDLPLTTPGRTSREADASATEQHIALSPSFIFTSNPTSPLVHVHSASSSSVRLGIIPPPPGWSSPSRPDNVTAIAADQSAAADVHELGNTESGRKRDLPARLAVFYQSGGYVILSIRTTDTAGSRRMSWSREAVSPPTQRPRRRSTSYAPRMGDPVVLATLHHPVLVACTLGFHVSVYSFSSTATSSTSSTPVTPRHLSTLHSDVSYHPAALSLFPAPSSSPTPPSFRASLTYCTPVYPSSWTVAAQEFDISLASYTVDRAECYHVGPNPGSELDSDEEIVWPRRIQPVIGVKGERAMGIGTDGRWCILSGGDNQIQVYALPGVQDLTPPPSPSPLALPHGSSGEARKRGREGDGVITHSQTLLAHSANVTSVSLSAGKCVSGGNDGRVLVWDLDEEEGGVGRTVGYVEVRTGDERVWRGAAGPRAQPRPESPAEMGEDSEGPGEDEVLELPHPQAISSAARSFFLPRPPVEMETMRTGRSKPAIRQLAFDEEKIVGLVRGGEGSGWQGEGEVMKVWSFG</sequence>
<dbReference type="Proteomes" id="UP001164286">
    <property type="component" value="Unassembled WGS sequence"/>
</dbReference>
<evidence type="ECO:0000256" key="1">
    <source>
        <dbReference type="ARBA" id="ARBA00022574"/>
    </source>
</evidence>
<dbReference type="PROSITE" id="PS00678">
    <property type="entry name" value="WD_REPEATS_1"/>
    <property type="match status" value="1"/>
</dbReference>
<dbReference type="PROSITE" id="PS50294">
    <property type="entry name" value="WD_REPEATS_REGION"/>
    <property type="match status" value="1"/>
</dbReference>
<dbReference type="SUPFAM" id="SSF81383">
    <property type="entry name" value="F-box domain"/>
    <property type="match status" value="1"/>
</dbReference>
<dbReference type="GO" id="GO:0019005">
    <property type="term" value="C:SCF ubiquitin ligase complex"/>
    <property type="evidence" value="ECO:0007669"/>
    <property type="project" value="TreeGrafter"/>
</dbReference>
<feature type="repeat" description="WD" evidence="3">
    <location>
        <begin position="559"/>
        <end position="594"/>
    </location>
</feature>
<keyword evidence="8" id="KW-1185">Reference proteome</keyword>
<feature type="compositionally biased region" description="Low complexity" evidence="4">
    <location>
        <begin position="179"/>
        <end position="197"/>
    </location>
</feature>
<feature type="compositionally biased region" description="Low complexity" evidence="4">
    <location>
        <begin position="61"/>
        <end position="96"/>
    </location>
</feature>
<dbReference type="InterPro" id="IPR036322">
    <property type="entry name" value="WD40_repeat_dom_sf"/>
</dbReference>
<comment type="caution">
    <text evidence="7">The sequence shown here is derived from an EMBL/GenBank/DDBJ whole genome shotgun (WGS) entry which is preliminary data.</text>
</comment>
<dbReference type="InterPro" id="IPR036047">
    <property type="entry name" value="F-box-like_dom_sf"/>
</dbReference>
<gene>
    <name evidence="7" type="ORF">MKK02DRAFT_19624</name>
</gene>
<dbReference type="PROSITE" id="PS50082">
    <property type="entry name" value="WD_REPEATS_2"/>
    <property type="match status" value="1"/>
</dbReference>
<accession>A0AA38H3E8</accession>
<dbReference type="GO" id="GO:0000209">
    <property type="term" value="P:protein polyubiquitination"/>
    <property type="evidence" value="ECO:0007669"/>
    <property type="project" value="TreeGrafter"/>
</dbReference>
<feature type="compositionally biased region" description="Acidic residues" evidence="4">
    <location>
        <begin position="632"/>
        <end position="644"/>
    </location>
</feature>
<dbReference type="InterPro" id="IPR015943">
    <property type="entry name" value="WD40/YVTN_repeat-like_dom_sf"/>
</dbReference>
<evidence type="ECO:0000256" key="5">
    <source>
        <dbReference type="SAM" id="SignalP"/>
    </source>
</evidence>
<evidence type="ECO:0000259" key="6">
    <source>
        <dbReference type="PROSITE" id="PS50181"/>
    </source>
</evidence>
<dbReference type="PANTHER" id="PTHR16008">
    <property type="entry name" value="F-BOX ONLY PROTEIN 4"/>
    <property type="match status" value="1"/>
</dbReference>
<feature type="region of interest" description="Disordered" evidence="4">
    <location>
        <begin position="615"/>
        <end position="644"/>
    </location>
</feature>
<dbReference type="AlphaFoldDB" id="A0AA38H3E8"/>
<evidence type="ECO:0000256" key="3">
    <source>
        <dbReference type="PROSITE-ProRule" id="PRU00221"/>
    </source>
</evidence>
<dbReference type="PANTHER" id="PTHR16008:SF4">
    <property type="entry name" value="F-BOX ONLY PROTEIN 4"/>
    <property type="match status" value="1"/>
</dbReference>
<dbReference type="GeneID" id="77725321"/>
<dbReference type="Gene3D" id="2.130.10.10">
    <property type="entry name" value="YVTN repeat-like/Quinoprotein amine dehydrogenase"/>
    <property type="match status" value="1"/>
</dbReference>
<feature type="chain" id="PRO_5041428094" description="F-box domain-containing protein" evidence="5">
    <location>
        <begin position="27"/>
        <end position="716"/>
    </location>
</feature>
<dbReference type="RefSeq" id="XP_052942798.1">
    <property type="nucleotide sequence ID" value="XM_053086120.1"/>
</dbReference>
<feature type="compositionally biased region" description="Low complexity" evidence="4">
    <location>
        <begin position="105"/>
        <end position="118"/>
    </location>
</feature>
<dbReference type="Pfam" id="PF12937">
    <property type="entry name" value="F-box-like"/>
    <property type="match status" value="1"/>
</dbReference>
<dbReference type="InterPro" id="IPR039588">
    <property type="entry name" value="FBXO4"/>
</dbReference>
<feature type="signal peptide" evidence="5">
    <location>
        <begin position="1"/>
        <end position="26"/>
    </location>
</feature>